<comment type="caution">
    <text evidence="2">The sequence shown here is derived from an EMBL/GenBank/DDBJ whole genome shotgun (WGS) entry which is preliminary data.</text>
</comment>
<dbReference type="AlphaFoldDB" id="A0AA43XLU1"/>
<sequence>MSWVNPNPTSPIASVLYSVTEPILGPIRSLIYNVFKYQGMLDFSPIVAILLINWLIIPFLRNLAFMVL</sequence>
<evidence type="ECO:0000313" key="2">
    <source>
        <dbReference type="EMBL" id="NBG89148.1"/>
    </source>
</evidence>
<reference evidence="2 3" key="1">
    <citation type="submission" date="2019-04" db="EMBL/GenBank/DDBJ databases">
        <title>Isachenkonia alkalipeptolytica gen. nov. sp. nov. a new anaerobic, alkiliphilic organothrophic bacterium capable to reduce synthesized ferrihydrite isolated from a soda lake.</title>
        <authorList>
            <person name="Toshchakov S.V."/>
            <person name="Zavarzina D.G."/>
            <person name="Zhilina T.N."/>
            <person name="Kostrikina N.A."/>
            <person name="Kublanov I.V."/>
        </authorList>
    </citation>
    <scope>NUCLEOTIDE SEQUENCE [LARGE SCALE GENOMIC DNA]</scope>
    <source>
        <strain evidence="2 3">Z-1701</strain>
    </source>
</reference>
<evidence type="ECO:0000313" key="3">
    <source>
        <dbReference type="Proteomes" id="UP000449710"/>
    </source>
</evidence>
<gene>
    <name evidence="2" type="ORF">ISALK_11675</name>
</gene>
<keyword evidence="3" id="KW-1185">Reference proteome</keyword>
<feature type="transmembrane region" description="Helical" evidence="1">
    <location>
        <begin position="43"/>
        <end position="64"/>
    </location>
</feature>
<dbReference type="Pfam" id="PF02325">
    <property type="entry name" value="CCB3_YggT"/>
    <property type="match status" value="1"/>
</dbReference>
<name>A0AA43XLU1_9CLOT</name>
<organism evidence="2 3">
    <name type="scientific">Isachenkonia alkalipeptolytica</name>
    <dbReference type="NCBI Taxonomy" id="2565777"/>
    <lineage>
        <taxon>Bacteria</taxon>
        <taxon>Bacillati</taxon>
        <taxon>Bacillota</taxon>
        <taxon>Clostridia</taxon>
        <taxon>Eubacteriales</taxon>
        <taxon>Clostridiaceae</taxon>
        <taxon>Isachenkonia</taxon>
    </lineage>
</organism>
<dbReference type="Proteomes" id="UP000449710">
    <property type="component" value="Unassembled WGS sequence"/>
</dbReference>
<evidence type="ECO:0000256" key="1">
    <source>
        <dbReference type="SAM" id="Phobius"/>
    </source>
</evidence>
<protein>
    <submittedName>
        <fullName evidence="2">YggT family protein</fullName>
    </submittedName>
</protein>
<dbReference type="InterPro" id="IPR003425">
    <property type="entry name" value="CCB3/YggT"/>
</dbReference>
<proteinExistence type="predicted"/>
<accession>A0AA43XLU1</accession>
<keyword evidence="1" id="KW-0472">Membrane</keyword>
<keyword evidence="1" id="KW-1133">Transmembrane helix</keyword>
<dbReference type="EMBL" id="SUMG01000017">
    <property type="protein sequence ID" value="NBG89148.1"/>
    <property type="molecule type" value="Genomic_DNA"/>
</dbReference>
<keyword evidence="1" id="KW-0812">Transmembrane</keyword>
<dbReference type="GO" id="GO:0016020">
    <property type="term" value="C:membrane"/>
    <property type="evidence" value="ECO:0007669"/>
    <property type="project" value="InterPro"/>
</dbReference>